<dbReference type="Proteomes" id="UP000619295">
    <property type="component" value="Unassembled WGS sequence"/>
</dbReference>
<keyword evidence="1" id="KW-1133">Transmembrane helix</keyword>
<dbReference type="SUPFAM" id="SSF52833">
    <property type="entry name" value="Thioredoxin-like"/>
    <property type="match status" value="1"/>
</dbReference>
<name>A0A927E9S4_9HYPH</name>
<dbReference type="InterPro" id="IPR010634">
    <property type="entry name" value="DUF1223"/>
</dbReference>
<evidence type="ECO:0000313" key="2">
    <source>
        <dbReference type="EMBL" id="MBD3847368.1"/>
    </source>
</evidence>
<dbReference type="AlphaFoldDB" id="A0A927E9S4"/>
<dbReference type="Pfam" id="PF06764">
    <property type="entry name" value="DUF1223"/>
    <property type="match status" value="1"/>
</dbReference>
<dbReference type="PANTHER" id="PTHR36057:SF1">
    <property type="entry name" value="LIPOPROTEIN LIPID ATTACHMENT SITE-LIKE PROTEIN, PUTATIVE (DUF1223)-RELATED"/>
    <property type="match status" value="1"/>
</dbReference>
<keyword evidence="1" id="KW-0472">Membrane</keyword>
<protein>
    <submittedName>
        <fullName evidence="2">DUF1223 domain-containing protein</fullName>
    </submittedName>
</protein>
<organism evidence="2 3">
    <name type="scientific">Bosea spartocytisi</name>
    <dbReference type="NCBI Taxonomy" id="2773451"/>
    <lineage>
        <taxon>Bacteria</taxon>
        <taxon>Pseudomonadati</taxon>
        <taxon>Pseudomonadota</taxon>
        <taxon>Alphaproteobacteria</taxon>
        <taxon>Hyphomicrobiales</taxon>
        <taxon>Boseaceae</taxon>
        <taxon>Bosea</taxon>
    </lineage>
</organism>
<evidence type="ECO:0000256" key="1">
    <source>
        <dbReference type="SAM" id="Phobius"/>
    </source>
</evidence>
<comment type="caution">
    <text evidence="2">The sequence shown here is derived from an EMBL/GenBank/DDBJ whole genome shotgun (WGS) entry which is preliminary data.</text>
</comment>
<keyword evidence="3" id="KW-1185">Reference proteome</keyword>
<dbReference type="EMBL" id="JACXWY010000010">
    <property type="protein sequence ID" value="MBD3847368.1"/>
    <property type="molecule type" value="Genomic_DNA"/>
</dbReference>
<keyword evidence="1" id="KW-0812">Transmembrane</keyword>
<evidence type="ECO:0000313" key="3">
    <source>
        <dbReference type="Proteomes" id="UP000619295"/>
    </source>
</evidence>
<dbReference type="PANTHER" id="PTHR36057">
    <property type="match status" value="1"/>
</dbReference>
<dbReference type="InterPro" id="IPR036249">
    <property type="entry name" value="Thioredoxin-like_sf"/>
</dbReference>
<proteinExistence type="predicted"/>
<gene>
    <name evidence="2" type="ORF">IED13_16820</name>
</gene>
<dbReference type="RefSeq" id="WP_157732859.1">
    <property type="nucleotide sequence ID" value="NZ_JACXWY010000010.1"/>
</dbReference>
<reference evidence="2" key="1">
    <citation type="submission" date="2020-09" db="EMBL/GenBank/DDBJ databases">
        <title>Bosea spartocytisi sp. nov. a root nodule endophyte of Spartocytisus supranubius in the high mountain ecosystem fo the Teide National Park (Canary Islands, Spain).</title>
        <authorList>
            <person name="Pulido-Suarez L."/>
            <person name="Peix A."/>
            <person name="Igual J.M."/>
            <person name="Socas-Perez N."/>
            <person name="Velazquez E."/>
            <person name="Flores-Felix J.D."/>
            <person name="Leon-Barrios M."/>
        </authorList>
    </citation>
    <scope>NUCLEOTIDE SEQUENCE</scope>
    <source>
        <strain evidence="2">SSUT16</strain>
    </source>
</reference>
<feature type="transmembrane region" description="Helical" evidence="1">
    <location>
        <begin position="47"/>
        <end position="67"/>
    </location>
</feature>
<accession>A0A927E9S4</accession>
<sequence>MNQNDKNVPQVAGRFRAGAVRFGGAALVFATEYLKSPSRPALRLRKALVAFVMTAALISVAQAPVVAGEGVKPIAVIELFSSQGCSVSPPANSLLDTLADDQNLIVLSLNVDYWNYLGWKDTLAEPVFTKRQKAYGMSRGDRQVYTPQAVINGQVHVIGSDKNKILAAIAKAQTDSAAPDLGVILRHVGSRIAIDVKPSLAMTQTKPRAEIWAFWVRRRVTVLMESGENSGKTVTYRNATRLALKIGDLKLAGNEPLLIDRPANARDADALVVLVQLLTDAGPGAILGAAEIASSQTTAVP</sequence>